<protein>
    <recommendedName>
        <fullName evidence="4">Secretion system C-terminal sorting domain-containing protein</fullName>
    </recommendedName>
</protein>
<feature type="chain" id="PRO_5021768917" description="Secretion system C-terminal sorting domain-containing protein" evidence="1">
    <location>
        <begin position="21"/>
        <end position="473"/>
    </location>
</feature>
<evidence type="ECO:0000256" key="1">
    <source>
        <dbReference type="SAM" id="SignalP"/>
    </source>
</evidence>
<dbReference type="Proteomes" id="UP000317778">
    <property type="component" value="Unassembled WGS sequence"/>
</dbReference>
<dbReference type="InterPro" id="IPR026444">
    <property type="entry name" value="Secre_tail"/>
</dbReference>
<organism evidence="2 3">
    <name type="scientific">candidate division TA06 bacterium B3_TA06</name>
    <dbReference type="NCBI Taxonomy" id="2012487"/>
    <lineage>
        <taxon>Bacteria</taxon>
        <taxon>Bacteria division TA06</taxon>
    </lineage>
</organism>
<dbReference type="EMBL" id="NJBO01000001">
    <property type="protein sequence ID" value="TKJ44319.1"/>
    <property type="molecule type" value="Genomic_DNA"/>
</dbReference>
<evidence type="ECO:0000313" key="2">
    <source>
        <dbReference type="EMBL" id="TKJ44319.1"/>
    </source>
</evidence>
<sequence>MKRIALILLAAVLLLPAVQWETEQVTNERWADSYEPVIAVAPDGSVRILFNQWDNNEERLYLKVAYGSAGDWVIKDVAQVSEEASMFYSIDVDAEGNTSLAYSDWTSMENSDIFYATDEGGVFSPTNLTNDVDIQMCPMLRLDTQGTPHLIFIELLEGEGVVQIYYGWISGTSLVDKEPVTDTFSLWDFYGYDLVLSGNEAPFGRHVFYIGEGGYLWHAYTLPISATSPQFWAQEAINDIPSEYPSARIDASGTIHIAYDADETSIHYVTGDIGNWHDEIAVLADTETTWVFAPRIDLDPNGDPHLVWIKSVNDWYDLAYGNKLSGSWMSEDITDTPDEDEYPGYDRYFAIDAAGYGHVVYDFPDTNYMWQIYHAKSTEPLTGSAIAEQPASSNPLNLEIRGSSVHFSLQVTSPLRLDLYDALGRRVTCIASGTYAAGEHSIPINSTDLSAGVYFIRMEAGGYSACAKFVVTH</sequence>
<name>A0A532VAU3_UNCT6</name>
<dbReference type="AlphaFoldDB" id="A0A532VAU3"/>
<feature type="signal peptide" evidence="1">
    <location>
        <begin position="1"/>
        <end position="20"/>
    </location>
</feature>
<reference evidence="2 3" key="1">
    <citation type="submission" date="2017-06" db="EMBL/GenBank/DDBJ databases">
        <title>Novel microbial phyla capable of carbon fixation and sulfur reduction in deep-sea sediments.</title>
        <authorList>
            <person name="Huang J."/>
            <person name="Baker B."/>
            <person name="Wang Y."/>
        </authorList>
    </citation>
    <scope>NUCLEOTIDE SEQUENCE [LARGE SCALE GENOMIC DNA]</scope>
    <source>
        <strain evidence="2">B3_TA06</strain>
    </source>
</reference>
<accession>A0A532VAU3</accession>
<gene>
    <name evidence="2" type="ORF">CEE36_00845</name>
</gene>
<dbReference type="NCBIfam" id="TIGR04183">
    <property type="entry name" value="Por_Secre_tail"/>
    <property type="match status" value="1"/>
</dbReference>
<comment type="caution">
    <text evidence="2">The sequence shown here is derived from an EMBL/GenBank/DDBJ whole genome shotgun (WGS) entry which is preliminary data.</text>
</comment>
<evidence type="ECO:0000313" key="3">
    <source>
        <dbReference type="Proteomes" id="UP000317778"/>
    </source>
</evidence>
<keyword evidence="1" id="KW-0732">Signal</keyword>
<evidence type="ECO:0008006" key="4">
    <source>
        <dbReference type="Google" id="ProtNLM"/>
    </source>
</evidence>
<proteinExistence type="predicted"/>